<keyword evidence="3" id="KW-0805">Transcription regulation</keyword>
<sequence length="429" mass="49087">MNGLSKNLTMGKILTLKNLAKVRESPTISKFKSESPEESETNSPYIPVIGLSQNASLLPKYTSVFSRTSDDGVTMEDLDSLQQDLEKLLSICALRNRYFRTEIESIDKVEEKRDRRGKQTSLKRKRQDDKLKHKDVKNGTRVVKKHGLSVNNFIVETPAVRQDVPKVTLPKNDTSEKFWASVEPFCAEIQKEDIAFLDTLIEECSKEIIIKVPDIGEHFASEWSDDLIFEEPNGVCKGNDLKKNGINMILDTLSNPKSQSLLSSLPATLEKFRVSDLNIFKNYNIKGCVEKRLKKELVDQGLLTMEDLQKTTPEDEVLSEIKKCQNELITVNEYNKIELNKLRNNVAKDLRRQEVKESLDKCDSKIMELYSKVLQAKQKALQNEVEDVDKHLVNEQLSKEFESQADSLVEQQFILNRQLLDLTDTALLY</sequence>
<evidence type="ECO:0000313" key="7">
    <source>
        <dbReference type="EMBL" id="KAK9890256.1"/>
    </source>
</evidence>
<dbReference type="AlphaFoldDB" id="A0AAW1VB90"/>
<keyword evidence="4" id="KW-0804">Transcription</keyword>
<evidence type="ECO:0000256" key="3">
    <source>
        <dbReference type="ARBA" id="ARBA00023015"/>
    </source>
</evidence>
<proteinExistence type="inferred from homology"/>
<dbReference type="Proteomes" id="UP001431783">
    <property type="component" value="Unassembled WGS sequence"/>
</dbReference>
<gene>
    <name evidence="7" type="ORF">WA026_010366</name>
</gene>
<dbReference type="InterPro" id="IPR019340">
    <property type="entry name" value="Histone_AcTrfase_su3"/>
</dbReference>
<evidence type="ECO:0000256" key="4">
    <source>
        <dbReference type="ARBA" id="ARBA00023163"/>
    </source>
</evidence>
<dbReference type="GO" id="GO:0005634">
    <property type="term" value="C:nucleus"/>
    <property type="evidence" value="ECO:0007669"/>
    <property type="project" value="UniProtKB-SubCell"/>
</dbReference>
<organism evidence="7 8">
    <name type="scientific">Henosepilachna vigintioctopunctata</name>
    <dbReference type="NCBI Taxonomy" id="420089"/>
    <lineage>
        <taxon>Eukaryota</taxon>
        <taxon>Metazoa</taxon>
        <taxon>Ecdysozoa</taxon>
        <taxon>Arthropoda</taxon>
        <taxon>Hexapoda</taxon>
        <taxon>Insecta</taxon>
        <taxon>Pterygota</taxon>
        <taxon>Neoptera</taxon>
        <taxon>Endopterygota</taxon>
        <taxon>Coleoptera</taxon>
        <taxon>Polyphaga</taxon>
        <taxon>Cucujiformia</taxon>
        <taxon>Coccinelloidea</taxon>
        <taxon>Coccinellidae</taxon>
        <taxon>Epilachninae</taxon>
        <taxon>Epilachnini</taxon>
        <taxon>Henosepilachna</taxon>
    </lineage>
</organism>
<dbReference type="GO" id="GO:0003713">
    <property type="term" value="F:transcription coactivator activity"/>
    <property type="evidence" value="ECO:0007669"/>
    <property type="project" value="TreeGrafter"/>
</dbReference>
<dbReference type="GO" id="GO:0006357">
    <property type="term" value="P:regulation of transcription by RNA polymerase II"/>
    <property type="evidence" value="ECO:0007669"/>
    <property type="project" value="TreeGrafter"/>
</dbReference>
<keyword evidence="8" id="KW-1185">Reference proteome</keyword>
<feature type="region of interest" description="Disordered" evidence="6">
    <location>
        <begin position="112"/>
        <end position="132"/>
    </location>
</feature>
<comment type="similarity">
    <text evidence="2">Belongs to the NGG1 family.</text>
</comment>
<dbReference type="GO" id="GO:0000124">
    <property type="term" value="C:SAGA complex"/>
    <property type="evidence" value="ECO:0007669"/>
    <property type="project" value="TreeGrafter"/>
</dbReference>
<evidence type="ECO:0000256" key="6">
    <source>
        <dbReference type="SAM" id="MobiDB-lite"/>
    </source>
</evidence>
<feature type="compositionally biased region" description="Basic residues" evidence="6">
    <location>
        <begin position="115"/>
        <end position="125"/>
    </location>
</feature>
<comment type="subcellular location">
    <subcellularLocation>
        <location evidence="1">Nucleus</location>
    </subcellularLocation>
</comment>
<name>A0AAW1VB90_9CUCU</name>
<protein>
    <submittedName>
        <fullName evidence="7">Uncharacterized protein</fullName>
    </submittedName>
</protein>
<evidence type="ECO:0000256" key="5">
    <source>
        <dbReference type="ARBA" id="ARBA00023242"/>
    </source>
</evidence>
<evidence type="ECO:0000313" key="8">
    <source>
        <dbReference type="Proteomes" id="UP001431783"/>
    </source>
</evidence>
<accession>A0AAW1VB90</accession>
<dbReference type="PANTHER" id="PTHR13556">
    <property type="entry name" value="TRANSCRIPTIONAL ADAPTER 3-RELATED"/>
    <property type="match status" value="1"/>
</dbReference>
<evidence type="ECO:0000256" key="2">
    <source>
        <dbReference type="ARBA" id="ARBA00005330"/>
    </source>
</evidence>
<evidence type="ECO:0000256" key="1">
    <source>
        <dbReference type="ARBA" id="ARBA00004123"/>
    </source>
</evidence>
<keyword evidence="5" id="KW-0539">Nucleus</keyword>
<reference evidence="7 8" key="1">
    <citation type="submission" date="2023-03" db="EMBL/GenBank/DDBJ databases">
        <title>Genome insight into feeding habits of ladybird beetles.</title>
        <authorList>
            <person name="Li H.-S."/>
            <person name="Huang Y.-H."/>
            <person name="Pang H."/>
        </authorList>
    </citation>
    <scope>NUCLEOTIDE SEQUENCE [LARGE SCALE GENOMIC DNA]</scope>
    <source>
        <strain evidence="7">SYSU_2023b</strain>
        <tissue evidence="7">Whole body</tissue>
    </source>
</reference>
<comment type="caution">
    <text evidence="7">The sequence shown here is derived from an EMBL/GenBank/DDBJ whole genome shotgun (WGS) entry which is preliminary data.</text>
</comment>
<dbReference type="Pfam" id="PF10198">
    <property type="entry name" value="Ada3"/>
    <property type="match status" value="1"/>
</dbReference>
<dbReference type="PANTHER" id="PTHR13556:SF2">
    <property type="entry name" value="TRANSCRIPTIONAL ADAPTER 3"/>
    <property type="match status" value="1"/>
</dbReference>
<dbReference type="EMBL" id="JARQZJ010000125">
    <property type="protein sequence ID" value="KAK9890256.1"/>
    <property type="molecule type" value="Genomic_DNA"/>
</dbReference>